<dbReference type="Gene3D" id="1.50.10.10">
    <property type="match status" value="1"/>
</dbReference>
<evidence type="ECO:0000256" key="11">
    <source>
        <dbReference type="PIRSR" id="PIRSR601382-1"/>
    </source>
</evidence>
<reference evidence="17" key="1">
    <citation type="submission" date="2023-03" db="EMBL/GenBank/DDBJ databases">
        <title>Massive genome expansion in bonnet fungi (Mycena s.s.) driven by repeated elements and novel gene families across ecological guilds.</title>
        <authorList>
            <consortium name="Lawrence Berkeley National Laboratory"/>
            <person name="Harder C.B."/>
            <person name="Miyauchi S."/>
            <person name="Viragh M."/>
            <person name="Kuo A."/>
            <person name="Thoen E."/>
            <person name="Andreopoulos B."/>
            <person name="Lu D."/>
            <person name="Skrede I."/>
            <person name="Drula E."/>
            <person name="Henrissat B."/>
            <person name="Morin E."/>
            <person name="Kohler A."/>
            <person name="Barry K."/>
            <person name="LaButti K."/>
            <person name="Morin E."/>
            <person name="Salamov A."/>
            <person name="Lipzen A."/>
            <person name="Mereny Z."/>
            <person name="Hegedus B."/>
            <person name="Baldrian P."/>
            <person name="Stursova M."/>
            <person name="Weitz H."/>
            <person name="Taylor A."/>
            <person name="Grigoriev I.V."/>
            <person name="Nagy L.G."/>
            <person name="Martin F."/>
            <person name="Kauserud H."/>
        </authorList>
    </citation>
    <scope>NUCLEOTIDE SEQUENCE</scope>
    <source>
        <strain evidence="17">CBHHK188m</strain>
    </source>
</reference>
<comment type="similarity">
    <text evidence="3 14">Belongs to the glycosyl hydrolase 47 family.</text>
</comment>
<dbReference type="SUPFAM" id="SSF48225">
    <property type="entry name" value="Seven-hairpin glycosidases"/>
    <property type="match status" value="1"/>
</dbReference>
<evidence type="ECO:0000256" key="3">
    <source>
        <dbReference type="ARBA" id="ARBA00007658"/>
    </source>
</evidence>
<dbReference type="PANTHER" id="PTHR11742:SF101">
    <property type="entry name" value="MANNOSYL-OLIGOSACCHARIDE ALPHA-1,2-MANNOSIDASE 1B"/>
    <property type="match status" value="1"/>
</dbReference>
<evidence type="ECO:0000256" key="10">
    <source>
        <dbReference type="ARBA" id="ARBA00048605"/>
    </source>
</evidence>
<dbReference type="Proteomes" id="UP001215280">
    <property type="component" value="Unassembled WGS sequence"/>
</dbReference>
<keyword evidence="12" id="KW-0106">Calcium</keyword>
<comment type="cofactor">
    <cofactor evidence="1 12">
        <name>Ca(2+)</name>
        <dbReference type="ChEBI" id="CHEBI:29108"/>
    </cofactor>
</comment>
<keyword evidence="4 16" id="KW-0732">Signal</keyword>
<accession>A0AAD7KAW5</accession>
<dbReference type="InterPro" id="IPR001382">
    <property type="entry name" value="Glyco_hydro_47"/>
</dbReference>
<dbReference type="GO" id="GO:0005975">
    <property type="term" value="P:carbohydrate metabolic process"/>
    <property type="evidence" value="ECO:0007669"/>
    <property type="project" value="InterPro"/>
</dbReference>
<dbReference type="AlphaFoldDB" id="A0AAD7KAW5"/>
<feature type="signal peptide" evidence="16">
    <location>
        <begin position="1"/>
        <end position="18"/>
    </location>
</feature>
<name>A0AAD7KAW5_9AGAR</name>
<dbReference type="GO" id="GO:0005509">
    <property type="term" value="F:calcium ion binding"/>
    <property type="evidence" value="ECO:0007669"/>
    <property type="project" value="InterPro"/>
</dbReference>
<dbReference type="InterPro" id="IPR012341">
    <property type="entry name" value="6hp_glycosidase-like_sf"/>
</dbReference>
<organism evidence="17 18">
    <name type="scientific">Mycena maculata</name>
    <dbReference type="NCBI Taxonomy" id="230809"/>
    <lineage>
        <taxon>Eukaryota</taxon>
        <taxon>Fungi</taxon>
        <taxon>Dikarya</taxon>
        <taxon>Basidiomycota</taxon>
        <taxon>Agaricomycotina</taxon>
        <taxon>Agaricomycetes</taxon>
        <taxon>Agaricomycetidae</taxon>
        <taxon>Agaricales</taxon>
        <taxon>Marasmiineae</taxon>
        <taxon>Mycenaceae</taxon>
        <taxon>Mycena</taxon>
    </lineage>
</organism>
<evidence type="ECO:0000256" key="5">
    <source>
        <dbReference type="ARBA" id="ARBA00022801"/>
    </source>
</evidence>
<keyword evidence="18" id="KW-1185">Reference proteome</keyword>
<keyword evidence="5 14" id="KW-0378">Hydrolase</keyword>
<feature type="active site" description="Proton donor" evidence="11">
    <location>
        <position position="120"/>
    </location>
</feature>
<evidence type="ECO:0000256" key="16">
    <source>
        <dbReference type="SAM" id="SignalP"/>
    </source>
</evidence>
<dbReference type="InterPro" id="IPR036026">
    <property type="entry name" value="Seven-hairpin_glycosidases"/>
</dbReference>
<comment type="catalytic activity">
    <reaction evidence="10">
        <text>N(4)-(alpha-D-Man-(1-&gt;2)-alpha-D-Man-(1-&gt;2)-alpha-D-Man-(1-&gt;3)-[alpha-D-Man-(1-&gt;2)-alpha-D-Man-(1-&gt;3)-[alpha-D-Man-(1-&gt;2)-alpha-D-Man-(1-&gt;6)]-alpha-D-Man-(1-&gt;6)]-beta-D-Man-(1-&gt;4)-beta-D-GlcNAc-(1-&gt;4)-beta-D-GlcNAc)-L-asparaginyl-[protein] (N-glucan mannose isomer 9A1,2,3B1,2,3) + 4 H2O = N(4)-(alpha-D-Man-(1-&gt;3)-[alpha-D-Man-(1-&gt;3)-[alpha-D-Man-(1-&gt;6)]-alpha-D-Man-(1-&gt;6)]-beta-D-Man-(1-&gt;4)-beta-D-GlcNAc-(1-&gt;4)-beta-D-GlcNAc)-L-asparaginyl-[protein] (N-glucan mannose isomer 5A1,2) + 4 beta-D-mannose</text>
        <dbReference type="Rhea" id="RHEA:56008"/>
        <dbReference type="Rhea" id="RHEA-COMP:14356"/>
        <dbReference type="Rhea" id="RHEA-COMP:14367"/>
        <dbReference type="ChEBI" id="CHEBI:15377"/>
        <dbReference type="ChEBI" id="CHEBI:28563"/>
        <dbReference type="ChEBI" id="CHEBI:59087"/>
        <dbReference type="ChEBI" id="CHEBI:139493"/>
        <dbReference type="EC" id="3.2.1.113"/>
    </reaction>
</comment>
<keyword evidence="12" id="KW-0479">Metal-binding</keyword>
<evidence type="ECO:0000256" key="12">
    <source>
        <dbReference type="PIRSR" id="PIRSR601382-2"/>
    </source>
</evidence>
<evidence type="ECO:0000256" key="1">
    <source>
        <dbReference type="ARBA" id="ARBA00001913"/>
    </source>
</evidence>
<evidence type="ECO:0000256" key="4">
    <source>
        <dbReference type="ARBA" id="ARBA00022729"/>
    </source>
</evidence>
<comment type="catalytic activity">
    <reaction evidence="9">
        <text>N(4)-(alpha-D-Man-(1-&gt;2)-alpha-D-Man-(1-&gt;2)-alpha-D-Man-(1-&gt;3)-[alpha-D-Man-(1-&gt;3)-[alpha-D-Man-(1-&gt;2)-alpha-D-Man-(1-&gt;6)]-alpha-D-Man-(1-&gt;6)]-beta-D-Man-(1-&gt;4)-beta-D-GlcNAc-(1-&gt;4)-beta-D-GlcNAc)-L-asparaginyl-[protein] (N-glucan mannose isomer 8A1,2,3B1,3) + 3 H2O = N(4)-(alpha-D-Man-(1-&gt;3)-[alpha-D-Man-(1-&gt;3)-[alpha-D-Man-(1-&gt;6)]-alpha-D-Man-(1-&gt;6)]-beta-D-Man-(1-&gt;4)-beta-D-GlcNAc-(1-&gt;4)-beta-D-GlcNAc)-L-asparaginyl-[protein] (N-glucan mannose isomer 5A1,2) + 3 beta-D-mannose</text>
        <dbReference type="Rhea" id="RHEA:56028"/>
        <dbReference type="Rhea" id="RHEA-COMP:14358"/>
        <dbReference type="Rhea" id="RHEA-COMP:14367"/>
        <dbReference type="ChEBI" id="CHEBI:15377"/>
        <dbReference type="ChEBI" id="CHEBI:28563"/>
        <dbReference type="ChEBI" id="CHEBI:59087"/>
        <dbReference type="ChEBI" id="CHEBI:60628"/>
        <dbReference type="EC" id="3.2.1.113"/>
    </reaction>
</comment>
<evidence type="ECO:0000256" key="8">
    <source>
        <dbReference type="ARBA" id="ARBA00023295"/>
    </source>
</evidence>
<feature type="chain" id="PRO_5041910339" description="alpha-1,2-Mannosidase" evidence="16">
    <location>
        <begin position="19"/>
        <end position="529"/>
    </location>
</feature>
<feature type="binding site" evidence="12">
    <location>
        <position position="486"/>
    </location>
    <ligand>
        <name>Ca(2+)</name>
        <dbReference type="ChEBI" id="CHEBI:29108"/>
    </ligand>
</feature>
<evidence type="ECO:0000256" key="9">
    <source>
        <dbReference type="ARBA" id="ARBA00047669"/>
    </source>
</evidence>
<feature type="disulfide bond" evidence="13">
    <location>
        <begin position="315"/>
        <end position="344"/>
    </location>
</feature>
<protein>
    <recommendedName>
        <fullName evidence="14">alpha-1,2-Mannosidase</fullName>
        <ecNumber evidence="14">3.2.1.-</ecNumber>
    </recommendedName>
</protein>
<keyword evidence="8 14" id="KW-0326">Glycosidase</keyword>
<dbReference type="Pfam" id="PF01532">
    <property type="entry name" value="Glyco_hydro_47"/>
    <property type="match status" value="1"/>
</dbReference>
<keyword evidence="7" id="KW-0325">Glycoprotein</keyword>
<evidence type="ECO:0000313" key="18">
    <source>
        <dbReference type="Proteomes" id="UP001215280"/>
    </source>
</evidence>
<dbReference type="PANTHER" id="PTHR11742">
    <property type="entry name" value="MANNOSYL-OLIGOSACCHARIDE ALPHA-1,2-MANNOSIDASE-RELATED"/>
    <property type="match status" value="1"/>
</dbReference>
<gene>
    <name evidence="17" type="ORF">DFH07DRAFT_793294</name>
</gene>
<proteinExistence type="inferred from homology"/>
<dbReference type="GO" id="GO:0004571">
    <property type="term" value="F:mannosyl-oligosaccharide 1,2-alpha-mannosidase activity"/>
    <property type="evidence" value="ECO:0007669"/>
    <property type="project" value="UniProtKB-EC"/>
</dbReference>
<evidence type="ECO:0000256" key="14">
    <source>
        <dbReference type="RuleBase" id="RU361193"/>
    </source>
</evidence>
<dbReference type="EC" id="3.2.1.-" evidence="14"/>
<evidence type="ECO:0000256" key="2">
    <source>
        <dbReference type="ARBA" id="ARBA00004922"/>
    </source>
</evidence>
<dbReference type="GO" id="GO:0016020">
    <property type="term" value="C:membrane"/>
    <property type="evidence" value="ECO:0007669"/>
    <property type="project" value="InterPro"/>
</dbReference>
<evidence type="ECO:0000256" key="6">
    <source>
        <dbReference type="ARBA" id="ARBA00023157"/>
    </source>
</evidence>
<feature type="active site" evidence="11">
    <location>
        <position position="400"/>
    </location>
</feature>
<comment type="pathway">
    <text evidence="2">Protein modification; protein glycosylation.</text>
</comment>
<evidence type="ECO:0000256" key="13">
    <source>
        <dbReference type="PIRSR" id="PIRSR601382-3"/>
    </source>
</evidence>
<evidence type="ECO:0000256" key="7">
    <source>
        <dbReference type="ARBA" id="ARBA00023180"/>
    </source>
</evidence>
<evidence type="ECO:0000256" key="15">
    <source>
        <dbReference type="SAM" id="MobiDB-lite"/>
    </source>
</evidence>
<keyword evidence="6 13" id="KW-1015">Disulfide bond</keyword>
<sequence>MRLPCILTLLSATSYSLAGVTVQKPGLTVPPAYASHKAAAEKIFTTSYAAYKKFAFGHDELLPVSEGPNDDLGGWGASLVDAMGTMVVMGLTDLFEEAVNYTATVDFNTSPADELISVFETNIRWVAGLLSSYELSGKKYPILVEKAKQVADKLAFAWVGDNVIPYNTMNFTTNSPEIGTTNIAQVGTLTLEWAALTKYTGNATYANLTAKAVIYTAGLATPLPGLAPQVIDPSTGQFADAYLTWGGGSDSYFEYLVKFARYTNNENPIFLDTWKTAVDSSIHTLLKTSTVGNWSFLADQDDQGLIRHVGSHLACFYAGNWLLGGQLLQNKTIVDIALLLNDGCWNTYASTVTGIGPETFAFIGSDGNFTGGDPITAEELTFYNEHGFYITGSDYIQRPEVLESNFYAWRVTGDTKYLDRAASAIASFNKWLPANAGFASLNDVNSADGGFIDIQESFWFAEVLKYLYLTFDDPSHLSLDTHVWNTECHPFEAPPALDSYTAKLIPQKPFTPHITNQPRPAVSPIPQLE</sequence>
<dbReference type="EMBL" id="JARJLG010000005">
    <property type="protein sequence ID" value="KAJ7780751.1"/>
    <property type="molecule type" value="Genomic_DNA"/>
</dbReference>
<feature type="region of interest" description="Disordered" evidence="15">
    <location>
        <begin position="510"/>
        <end position="529"/>
    </location>
</feature>
<dbReference type="GO" id="GO:0036503">
    <property type="term" value="P:ERAD pathway"/>
    <property type="evidence" value="ECO:0007669"/>
    <property type="project" value="UniProtKB-ARBA"/>
</dbReference>
<feature type="active site" description="Proton donor" evidence="11">
    <location>
        <position position="358"/>
    </location>
</feature>
<dbReference type="GO" id="GO:0005783">
    <property type="term" value="C:endoplasmic reticulum"/>
    <property type="evidence" value="ECO:0007669"/>
    <property type="project" value="TreeGrafter"/>
</dbReference>
<dbReference type="PRINTS" id="PR00747">
    <property type="entry name" value="GLYHDRLASE47"/>
</dbReference>
<feature type="active site" evidence="11">
    <location>
        <position position="250"/>
    </location>
</feature>
<dbReference type="InterPro" id="IPR050749">
    <property type="entry name" value="Glycosyl_Hydrolase_47"/>
</dbReference>
<comment type="caution">
    <text evidence="17">The sequence shown here is derived from an EMBL/GenBank/DDBJ whole genome shotgun (WGS) entry which is preliminary data.</text>
</comment>
<evidence type="ECO:0000313" key="17">
    <source>
        <dbReference type="EMBL" id="KAJ7780751.1"/>
    </source>
</evidence>